<name>A0A2P6FF13_9MOLU</name>
<accession>A0A2P6FF13</accession>
<dbReference type="InterPro" id="IPR029064">
    <property type="entry name" value="Ribosomal_eL30-like_sf"/>
</dbReference>
<dbReference type="AlphaFoldDB" id="A0A2P6FF13"/>
<reference evidence="2" key="3">
    <citation type="submission" date="2017-11" db="EMBL/GenBank/DDBJ databases">
        <title>Cell-free culture of the endosymbiotic bacteria Spiroplasma poulsonii highlights bacterial genes involved in host-symbiont interactions.</title>
        <authorList>
            <person name="Masson F."/>
            <person name="Calderon Copete S.P."/>
            <person name="Schupfer F."/>
            <person name="Garcia-Arraez G."/>
            <person name="Lemaitre B."/>
        </authorList>
    </citation>
    <scope>NUCLEOTIDE SEQUENCE</scope>
    <source>
        <strain evidence="2">MSRO</strain>
    </source>
</reference>
<sequence>MLQQKGYSYLGLAKKAGKLVTGALLLTAIKQQKIFLVLNSIDGGATQAKKYEQKCFYYHIPYFKCLEPTLTQQALGTDNVKTLGISDRHLAQSLLTLLTNQEE</sequence>
<keyword evidence="2" id="KW-0687">Ribonucleoprotein</keyword>
<proteinExistence type="predicted"/>
<dbReference type="SUPFAM" id="SSF55315">
    <property type="entry name" value="L30e-like"/>
    <property type="match status" value="1"/>
</dbReference>
<gene>
    <name evidence="2" type="primary">rplGA_1</name>
    <name evidence="1" type="synonym">rplGA_2</name>
    <name evidence="2" type="ORF">SMSRO_SF019420</name>
    <name evidence="1" type="ORF">SMSRO_SF025240</name>
</gene>
<comment type="caution">
    <text evidence="2">The sequence shown here is derived from an EMBL/GenBank/DDBJ whole genome shotgun (WGS) entry which is preliminary data.</text>
</comment>
<dbReference type="EMBL" id="JTLV02000003">
    <property type="protein sequence ID" value="PQM30245.1"/>
    <property type="molecule type" value="Genomic_DNA"/>
</dbReference>
<dbReference type="GO" id="GO:0005840">
    <property type="term" value="C:ribosome"/>
    <property type="evidence" value="ECO:0007669"/>
    <property type="project" value="UniProtKB-KW"/>
</dbReference>
<dbReference type="STRING" id="2138.SMSRO_v1c17650"/>
<keyword evidence="3" id="KW-1185">Reference proteome</keyword>
<organism evidence="2 3">
    <name type="scientific">Spiroplasma poulsonii</name>
    <dbReference type="NCBI Taxonomy" id="2138"/>
    <lineage>
        <taxon>Bacteria</taxon>
        <taxon>Bacillati</taxon>
        <taxon>Mycoplasmatota</taxon>
        <taxon>Mollicutes</taxon>
        <taxon>Entomoplasmatales</taxon>
        <taxon>Spiroplasmataceae</taxon>
        <taxon>Spiroplasma</taxon>
    </lineage>
</organism>
<dbReference type="Gene3D" id="3.30.1330.30">
    <property type="match status" value="1"/>
</dbReference>
<evidence type="ECO:0000313" key="3">
    <source>
        <dbReference type="Proteomes" id="UP000031565"/>
    </source>
</evidence>
<reference evidence="2" key="1">
    <citation type="submission" date="2014-10" db="EMBL/GenBank/DDBJ databases">
        <authorList>
            <person name="Seo M.-J."/>
            <person name="Seok Y.J."/>
            <person name="Cha I.-T."/>
        </authorList>
    </citation>
    <scope>NUCLEOTIDE SEQUENCE</scope>
    <source>
        <strain evidence="2">MSRO</strain>
    </source>
</reference>
<evidence type="ECO:0000313" key="1">
    <source>
        <dbReference type="EMBL" id="PQM30245.1"/>
    </source>
</evidence>
<dbReference type="RefSeq" id="WP_052443533.1">
    <property type="nucleotide sequence ID" value="NZ_CM020866.1"/>
</dbReference>
<dbReference type="Proteomes" id="UP000031565">
    <property type="component" value="Unassembled WGS sequence"/>
</dbReference>
<protein>
    <submittedName>
        <fullName evidence="2">Putative ribosomal protein YlxQ</fullName>
    </submittedName>
</protein>
<evidence type="ECO:0000313" key="2">
    <source>
        <dbReference type="EMBL" id="PQM32051.1"/>
    </source>
</evidence>
<dbReference type="EMBL" id="JTLV02000001">
    <property type="protein sequence ID" value="PQM32051.1"/>
    <property type="molecule type" value="Genomic_DNA"/>
</dbReference>
<keyword evidence="2" id="KW-0689">Ribosomal protein</keyword>
<reference evidence="2 3" key="2">
    <citation type="journal article" date="2015" name="MBio">
        <title>Genome sequence of the Drosophila melanogaster male-killing Spiroplasma strain MSRO endosymbiont.</title>
        <authorList>
            <person name="Paredes J.C."/>
            <person name="Herren J.K."/>
            <person name="Schupfer F."/>
            <person name="Marin R."/>
            <person name="Claverol S."/>
            <person name="Kuo C.H."/>
            <person name="Lemaitre B."/>
            <person name="Beven L."/>
        </authorList>
    </citation>
    <scope>NUCLEOTIDE SEQUENCE [LARGE SCALE GENOMIC DNA]</scope>
    <source>
        <strain evidence="2 3">MSRO</strain>
    </source>
</reference>